<reference evidence="6 7" key="2">
    <citation type="submission" date="2018-12" db="EMBL/GenBank/DDBJ databases">
        <title>Simiduia agarivorans gen. nov., sp. nov., a marine, agarolytic bacterium isolated from shallow coastal water from Keelung, Taiwan.</title>
        <authorList>
            <person name="Shieh W.Y."/>
        </authorList>
    </citation>
    <scope>NUCLEOTIDE SEQUENCE [LARGE SCALE GENOMIC DNA]</scope>
    <source>
        <strain evidence="6 7">GTF-13</strain>
    </source>
</reference>
<comment type="pathway">
    <text evidence="1">Cofactor biosynthesis; molybdopterin biosynthesis.</text>
</comment>
<reference evidence="6 7" key="1">
    <citation type="submission" date="2018-08" db="EMBL/GenBank/DDBJ databases">
        <authorList>
            <person name="Khan S.A."/>
        </authorList>
    </citation>
    <scope>NUCLEOTIDE SEQUENCE [LARGE SCALE GENOMIC DNA]</scope>
    <source>
        <strain evidence="6 7">GTF-13</strain>
    </source>
</reference>
<dbReference type="NCBIfam" id="TIGR01682">
    <property type="entry name" value="moaD"/>
    <property type="match status" value="1"/>
</dbReference>
<dbReference type="InterPro" id="IPR044672">
    <property type="entry name" value="MOCS2A"/>
</dbReference>
<dbReference type="GO" id="GO:0000166">
    <property type="term" value="F:nucleotide binding"/>
    <property type="evidence" value="ECO:0007669"/>
    <property type="project" value="UniProtKB-KW"/>
</dbReference>
<sequence length="82" mass="9096">MIKVLFFARYAEELGLRELEWPLEGELRVAQLLEALQARGERWQAVLDNPNLIVSVNQEVVSAQAPLHSGDEVALFPPVTGG</sequence>
<dbReference type="Gene3D" id="3.10.20.30">
    <property type="match status" value="1"/>
</dbReference>
<dbReference type="PANTHER" id="PTHR33359">
    <property type="entry name" value="MOLYBDOPTERIN SYNTHASE SULFUR CARRIER SUBUNIT"/>
    <property type="match status" value="1"/>
</dbReference>
<dbReference type="FunFam" id="3.10.20.30:FF:000010">
    <property type="entry name" value="Molybdopterin synthase sulfur carrier subunit"/>
    <property type="match status" value="1"/>
</dbReference>
<dbReference type="SUPFAM" id="SSF54285">
    <property type="entry name" value="MoaD/ThiS"/>
    <property type="match status" value="1"/>
</dbReference>
<dbReference type="CDD" id="cd00754">
    <property type="entry name" value="Ubl_MoaD"/>
    <property type="match status" value="1"/>
</dbReference>
<dbReference type="Pfam" id="PF02597">
    <property type="entry name" value="ThiS"/>
    <property type="match status" value="1"/>
</dbReference>
<proteinExistence type="inferred from homology"/>
<dbReference type="InterPro" id="IPR003749">
    <property type="entry name" value="ThiS/MoaD-like"/>
</dbReference>
<gene>
    <name evidence="6" type="primary">moaD</name>
    <name evidence="6" type="ORF">D0544_01660</name>
</gene>
<dbReference type="UniPathway" id="UPA00344"/>
<dbReference type="InterPro" id="IPR016155">
    <property type="entry name" value="Mopterin_synth/thiamin_S_b"/>
</dbReference>
<dbReference type="InterPro" id="IPR012675">
    <property type="entry name" value="Beta-grasp_dom_sf"/>
</dbReference>
<keyword evidence="2" id="KW-0547">Nucleotide-binding</keyword>
<evidence type="ECO:0000313" key="7">
    <source>
        <dbReference type="Proteomes" id="UP000280792"/>
    </source>
</evidence>
<dbReference type="PANTHER" id="PTHR33359:SF1">
    <property type="entry name" value="MOLYBDOPTERIN SYNTHASE SULFUR CARRIER SUBUNIT"/>
    <property type="match status" value="1"/>
</dbReference>
<protein>
    <recommendedName>
        <fullName evidence="5">Molybdopterin synthase sulfur carrier subunit</fullName>
    </recommendedName>
</protein>
<comment type="similarity">
    <text evidence="4">Belongs to the MoaD family.</text>
</comment>
<evidence type="ECO:0000313" key="6">
    <source>
        <dbReference type="EMBL" id="RRJ83851.1"/>
    </source>
</evidence>
<keyword evidence="3" id="KW-0501">Molybdenum cofactor biosynthesis</keyword>
<evidence type="ECO:0000256" key="1">
    <source>
        <dbReference type="ARBA" id="ARBA00005046"/>
    </source>
</evidence>
<dbReference type="GO" id="GO:1990133">
    <property type="term" value="C:molybdopterin adenylyltransferase complex"/>
    <property type="evidence" value="ECO:0007669"/>
    <property type="project" value="TreeGrafter"/>
</dbReference>
<evidence type="ECO:0000256" key="5">
    <source>
        <dbReference type="ARBA" id="ARBA00024247"/>
    </source>
</evidence>
<comment type="caution">
    <text evidence="6">The sequence shown here is derived from an EMBL/GenBank/DDBJ whole genome shotgun (WGS) entry which is preliminary data.</text>
</comment>
<name>A0A3P3VM59_9GAMM</name>
<accession>A0A3P3VM59</accession>
<evidence type="ECO:0000256" key="4">
    <source>
        <dbReference type="ARBA" id="ARBA00024200"/>
    </source>
</evidence>
<dbReference type="EMBL" id="QWEZ01000001">
    <property type="protein sequence ID" value="RRJ83851.1"/>
    <property type="molecule type" value="Genomic_DNA"/>
</dbReference>
<keyword evidence="7" id="KW-1185">Reference proteome</keyword>
<dbReference type="RefSeq" id="WP_125014219.1">
    <property type="nucleotide sequence ID" value="NZ_QWEZ01000001.1"/>
</dbReference>
<organism evidence="6 7">
    <name type="scientific">Aestuariirhabdus litorea</name>
    <dbReference type="NCBI Taxonomy" id="2528527"/>
    <lineage>
        <taxon>Bacteria</taxon>
        <taxon>Pseudomonadati</taxon>
        <taxon>Pseudomonadota</taxon>
        <taxon>Gammaproteobacteria</taxon>
        <taxon>Oceanospirillales</taxon>
        <taxon>Aestuariirhabdaceae</taxon>
        <taxon>Aestuariirhabdus</taxon>
    </lineage>
</organism>
<evidence type="ECO:0000256" key="3">
    <source>
        <dbReference type="ARBA" id="ARBA00023150"/>
    </source>
</evidence>
<dbReference type="Proteomes" id="UP000280792">
    <property type="component" value="Unassembled WGS sequence"/>
</dbReference>
<dbReference type="GO" id="GO:0006777">
    <property type="term" value="P:Mo-molybdopterin cofactor biosynthetic process"/>
    <property type="evidence" value="ECO:0007669"/>
    <property type="project" value="UniProtKB-KW"/>
</dbReference>
<dbReference type="AlphaFoldDB" id="A0A3P3VM59"/>
<evidence type="ECO:0000256" key="2">
    <source>
        <dbReference type="ARBA" id="ARBA00022741"/>
    </source>
</evidence>